<dbReference type="Proteomes" id="UP000277145">
    <property type="component" value="Unassembled WGS sequence"/>
</dbReference>
<feature type="chain" id="PRO_5030072400" evidence="1">
    <location>
        <begin position="22"/>
        <end position="127"/>
    </location>
</feature>
<organism evidence="2 3">
    <name type="scientific">Legionella pneumophila subsp. pneumophila</name>
    <dbReference type="NCBI Taxonomy" id="91891"/>
    <lineage>
        <taxon>Bacteria</taxon>
        <taxon>Pseudomonadati</taxon>
        <taxon>Pseudomonadota</taxon>
        <taxon>Gammaproteobacteria</taxon>
        <taxon>Legionellales</taxon>
        <taxon>Legionellaceae</taxon>
        <taxon>Legionella</taxon>
    </lineage>
</organism>
<dbReference type="AlphaFoldDB" id="A0A3A6UHG0"/>
<keyword evidence="1" id="KW-0732">Signal</keyword>
<accession>A0A3A6UHG0</accession>
<comment type="caution">
    <text evidence="2">The sequence shown here is derived from an EMBL/GenBank/DDBJ whole genome shotgun (WGS) entry which is preliminary data.</text>
</comment>
<proteinExistence type="predicted"/>
<dbReference type="EMBL" id="QWDR01000001">
    <property type="protein sequence ID" value="RJY33456.1"/>
    <property type="molecule type" value="Genomic_DNA"/>
</dbReference>
<evidence type="ECO:0000313" key="3">
    <source>
        <dbReference type="Proteomes" id="UP000277145"/>
    </source>
</evidence>
<protein>
    <submittedName>
        <fullName evidence="2">Uncharacterized protein</fullName>
    </submittedName>
</protein>
<sequence>MILRLMLTLCCIVFPCKLLMAKQIMDNAIMIVKNCYDKSTDLSKTFVPCINEEIEKLPDSKNFQIRMKLKSAEKDNNEKISILMVDKTGYMYYCIVTTGKTLIINACAGEQGKPLTEGQMLSIDLPE</sequence>
<evidence type="ECO:0000256" key="1">
    <source>
        <dbReference type="SAM" id="SignalP"/>
    </source>
</evidence>
<gene>
    <name evidence="2" type="ORF">D1H98_01190</name>
</gene>
<evidence type="ECO:0000313" key="2">
    <source>
        <dbReference type="EMBL" id="RJY33456.1"/>
    </source>
</evidence>
<feature type="signal peptide" evidence="1">
    <location>
        <begin position="1"/>
        <end position="21"/>
    </location>
</feature>
<name>A0A3A6UHG0_LEGPN</name>
<reference evidence="2 3" key="1">
    <citation type="submission" date="2018-08" db="EMBL/GenBank/DDBJ databases">
        <title>Genome Sequences of Legionella pneumophila subsp. pneumophila Isolates, Recovered from a Drinking Water System in a Large Builging.</title>
        <authorList>
            <person name="Gomez-Alvarez V."/>
            <person name="Boczek L."/>
            <person name="King D."/>
            <person name="Pemberton A."/>
            <person name="Pfaller S."/>
            <person name="Rodgers M."/>
            <person name="Santodomingo J."/>
            <person name="Revetta R."/>
        </authorList>
    </citation>
    <scope>NUCLEOTIDE SEQUENCE [LARGE SCALE GENOMIC DNA]</scope>
    <source>
        <strain evidence="2 3">L01C.1</strain>
    </source>
</reference>
<dbReference type="RefSeq" id="WP_011213197.1">
    <property type="nucleotide sequence ID" value="NZ_CP021281.1"/>
</dbReference>